<reference evidence="2" key="1">
    <citation type="submission" date="2021-02" db="EMBL/GenBank/DDBJ databases">
        <title>Natrosporangium hydrolyticum gen. nov., sp. nov, a haloalkaliphilic actinobacterium from a soda solonchak soil.</title>
        <authorList>
            <person name="Sorokin D.Y."/>
            <person name="Khijniak T.V."/>
            <person name="Zakharycheva A.P."/>
            <person name="Boueva O.V."/>
            <person name="Ariskina E.V."/>
            <person name="Hahnke R.L."/>
            <person name="Bunk B."/>
            <person name="Sproer C."/>
            <person name="Schumann P."/>
            <person name="Evtushenko L.I."/>
            <person name="Kublanov I.V."/>
        </authorList>
    </citation>
    <scope>NUCLEOTIDE SEQUENCE</scope>
    <source>
        <strain evidence="2">DSM 106523</strain>
    </source>
</reference>
<accession>A0A895YJJ8</accession>
<dbReference type="Proteomes" id="UP000662857">
    <property type="component" value="Chromosome"/>
</dbReference>
<dbReference type="Pfam" id="PF13274">
    <property type="entry name" value="SocA_Panacea"/>
    <property type="match status" value="1"/>
</dbReference>
<name>A0A895YJJ8_9ACTN</name>
<dbReference type="EMBL" id="CP070499">
    <property type="protein sequence ID" value="QSB13958.1"/>
    <property type="molecule type" value="Genomic_DNA"/>
</dbReference>
<evidence type="ECO:0000313" key="3">
    <source>
        <dbReference type="Proteomes" id="UP000662857"/>
    </source>
</evidence>
<dbReference type="AlphaFoldDB" id="A0A895YJJ8"/>
<dbReference type="RefSeq" id="WP_239676074.1">
    <property type="nucleotide sequence ID" value="NZ_CP070499.1"/>
</dbReference>
<evidence type="ECO:0000313" key="2">
    <source>
        <dbReference type="EMBL" id="QSB13958.1"/>
    </source>
</evidence>
<organism evidence="2 3">
    <name type="scientific">Natronosporangium hydrolyticum</name>
    <dbReference type="NCBI Taxonomy" id="2811111"/>
    <lineage>
        <taxon>Bacteria</taxon>
        <taxon>Bacillati</taxon>
        <taxon>Actinomycetota</taxon>
        <taxon>Actinomycetes</taxon>
        <taxon>Micromonosporales</taxon>
        <taxon>Micromonosporaceae</taxon>
        <taxon>Natronosporangium</taxon>
    </lineage>
</organism>
<dbReference type="InterPro" id="IPR025272">
    <property type="entry name" value="SocA_Panacea"/>
</dbReference>
<evidence type="ECO:0000259" key="1">
    <source>
        <dbReference type="Pfam" id="PF13274"/>
    </source>
</evidence>
<sequence length="213" mass="23765">MVASQSSPTASSRTVAAYLALLQLSRERGYVVTRVKVAKLLYLADLAAVRGGDEPISGVEWKWLDHGPFNNILQHLENNLVDSNIVQREPYYAGYQVRLIGDLPGYQMAPEDLIFLERAVAEYGSLAATSLKDLSYQTPPMIDAQKRGKGVVLDLSLARPRPKLVKLASKMTAVLSRLPEQDTDYDVFDEIEREMDDLAEMRRKASSAVLHDE</sequence>
<keyword evidence="3" id="KW-1185">Reference proteome</keyword>
<dbReference type="KEGG" id="nhy:JQS43_20805"/>
<gene>
    <name evidence="2" type="ORF">JQS43_20805</name>
</gene>
<proteinExistence type="predicted"/>
<feature type="domain" description="Antitoxin SocA-like Panacea" evidence="1">
    <location>
        <begin position="38"/>
        <end position="138"/>
    </location>
</feature>
<protein>
    <submittedName>
        <fullName evidence="2">SocA family protein</fullName>
    </submittedName>
</protein>